<dbReference type="InterPro" id="IPR046347">
    <property type="entry name" value="bZIP_sf"/>
</dbReference>
<keyword evidence="8" id="KW-1133">Transmembrane helix</keyword>
<evidence type="ECO:0000259" key="9">
    <source>
        <dbReference type="PROSITE" id="PS50217"/>
    </source>
</evidence>
<comment type="caution">
    <text evidence="10">The sequence shown here is derived from an EMBL/GenBank/DDBJ whole genome shotgun (WGS) entry which is preliminary data.</text>
</comment>
<dbReference type="GO" id="GO:0003700">
    <property type="term" value="F:DNA-binding transcription factor activity"/>
    <property type="evidence" value="ECO:0007669"/>
    <property type="project" value="InterPro"/>
</dbReference>
<dbReference type="PANTHER" id="PTHR47416">
    <property type="entry name" value="BASIC-LEUCINE ZIPPER TRANSCRIPTION FACTOR F-RELATED"/>
    <property type="match status" value="1"/>
</dbReference>
<feature type="region of interest" description="Disordered" evidence="7">
    <location>
        <begin position="37"/>
        <end position="73"/>
    </location>
</feature>
<keyword evidence="4" id="KW-0238">DNA-binding</keyword>
<keyword evidence="5" id="KW-0804">Transcription</keyword>
<feature type="domain" description="BZIP" evidence="9">
    <location>
        <begin position="47"/>
        <end position="89"/>
    </location>
</feature>
<evidence type="ECO:0000256" key="3">
    <source>
        <dbReference type="ARBA" id="ARBA00023015"/>
    </source>
</evidence>
<feature type="transmembrane region" description="Helical" evidence="8">
    <location>
        <begin position="152"/>
        <end position="173"/>
    </location>
</feature>
<dbReference type="CDD" id="cd14812">
    <property type="entry name" value="bZIP_u3"/>
    <property type="match status" value="1"/>
</dbReference>
<dbReference type="PANTHER" id="PTHR47416:SF8">
    <property type="entry name" value="BASIC-LEUCINE ZIPPER TRANSCRIPTION FACTOR E-RELATED"/>
    <property type="match status" value="1"/>
</dbReference>
<evidence type="ECO:0000313" key="10">
    <source>
        <dbReference type="EMBL" id="KAK9825191.1"/>
    </source>
</evidence>
<evidence type="ECO:0000256" key="1">
    <source>
        <dbReference type="ARBA" id="ARBA00004123"/>
    </source>
</evidence>
<feature type="region of interest" description="Disordered" evidence="7">
    <location>
        <begin position="344"/>
        <end position="367"/>
    </location>
</feature>
<dbReference type="Gene3D" id="1.20.5.170">
    <property type="match status" value="1"/>
</dbReference>
<reference evidence="10 11" key="1">
    <citation type="journal article" date="2024" name="Nat. Commun.">
        <title>Phylogenomics reveals the evolutionary origins of lichenization in chlorophyte algae.</title>
        <authorList>
            <person name="Puginier C."/>
            <person name="Libourel C."/>
            <person name="Otte J."/>
            <person name="Skaloud P."/>
            <person name="Haon M."/>
            <person name="Grisel S."/>
            <person name="Petersen M."/>
            <person name="Berrin J.G."/>
            <person name="Delaux P.M."/>
            <person name="Dal Grande F."/>
            <person name="Keller J."/>
        </authorList>
    </citation>
    <scope>NUCLEOTIDE SEQUENCE [LARGE SCALE GENOMIC DNA]</scope>
    <source>
        <strain evidence="10 11">SAG 245.80</strain>
    </source>
</reference>
<evidence type="ECO:0000313" key="11">
    <source>
        <dbReference type="Proteomes" id="UP001445335"/>
    </source>
</evidence>
<dbReference type="Pfam" id="PF00170">
    <property type="entry name" value="bZIP_1"/>
    <property type="match status" value="1"/>
</dbReference>
<sequence length="419" mass="43662">MAEKDWVAALMASSPSDDWEMFEGDDLLLLPGKLDAGPKLANESSEEKKRQARMARNRESALHSRQRKKMHADELERRCDALAADNRRLAGLALPPGFAPVAWMPGLPLGVAPKVPIQKIRPVRPAPAARPAPATPAAAPAAKAPPRKRARVAAGGTALLALCCFAVFSGPLWPMGGGSNGAAPFSAGTGMQLAVLPEGVRAGGRVLQALDPMEGNWSEEAVAAGGGAAAALSLAKARSWDHAAEGAGLDDRQGHLALQQLKDLAPVTLYSDAGAAGGLASAWSLMPASLGGDAGGLLPPMQCKEVFTLKAGPDVDPAAARRQLQKYIGTFRGRALLGPLPLPPPPAKGSDNAAQQEPRILGGPRSKIGCDKDEPEVIVSIMLGEGDEHGVKQIYVVVVEPRHKFSTYACSLPDHVSLA</sequence>
<dbReference type="EMBL" id="JALJOU010000076">
    <property type="protein sequence ID" value="KAK9825191.1"/>
    <property type="molecule type" value="Genomic_DNA"/>
</dbReference>
<comment type="subcellular location">
    <subcellularLocation>
        <location evidence="1">Nucleus</location>
    </subcellularLocation>
</comment>
<evidence type="ECO:0000256" key="8">
    <source>
        <dbReference type="SAM" id="Phobius"/>
    </source>
</evidence>
<keyword evidence="8" id="KW-0812">Transmembrane</keyword>
<dbReference type="SMART" id="SM00338">
    <property type="entry name" value="BRLZ"/>
    <property type="match status" value="1"/>
</dbReference>
<evidence type="ECO:0000256" key="6">
    <source>
        <dbReference type="ARBA" id="ARBA00023242"/>
    </source>
</evidence>
<dbReference type="Proteomes" id="UP001445335">
    <property type="component" value="Unassembled WGS sequence"/>
</dbReference>
<organism evidence="10 11">
    <name type="scientific">Elliptochloris bilobata</name>
    <dbReference type="NCBI Taxonomy" id="381761"/>
    <lineage>
        <taxon>Eukaryota</taxon>
        <taxon>Viridiplantae</taxon>
        <taxon>Chlorophyta</taxon>
        <taxon>core chlorophytes</taxon>
        <taxon>Trebouxiophyceae</taxon>
        <taxon>Trebouxiophyceae incertae sedis</taxon>
        <taxon>Elliptochloris clade</taxon>
        <taxon>Elliptochloris</taxon>
    </lineage>
</organism>
<comment type="similarity">
    <text evidence="2">Belongs to the bZIP family.</text>
</comment>
<name>A0AAW1QUH6_9CHLO</name>
<keyword evidence="3" id="KW-0805">Transcription regulation</keyword>
<evidence type="ECO:0000256" key="5">
    <source>
        <dbReference type="ARBA" id="ARBA00023163"/>
    </source>
</evidence>
<evidence type="ECO:0000256" key="7">
    <source>
        <dbReference type="SAM" id="MobiDB-lite"/>
    </source>
</evidence>
<keyword evidence="11" id="KW-1185">Reference proteome</keyword>
<dbReference type="GO" id="GO:0003677">
    <property type="term" value="F:DNA binding"/>
    <property type="evidence" value="ECO:0007669"/>
    <property type="project" value="UniProtKB-KW"/>
</dbReference>
<dbReference type="InterPro" id="IPR004827">
    <property type="entry name" value="bZIP"/>
</dbReference>
<dbReference type="GO" id="GO:0005634">
    <property type="term" value="C:nucleus"/>
    <property type="evidence" value="ECO:0007669"/>
    <property type="project" value="UniProtKB-SubCell"/>
</dbReference>
<dbReference type="SUPFAM" id="SSF57959">
    <property type="entry name" value="Leucine zipper domain"/>
    <property type="match status" value="1"/>
</dbReference>
<evidence type="ECO:0000256" key="2">
    <source>
        <dbReference type="ARBA" id="ARBA00007163"/>
    </source>
</evidence>
<keyword evidence="6" id="KW-0539">Nucleus</keyword>
<proteinExistence type="inferred from homology"/>
<dbReference type="PROSITE" id="PS50217">
    <property type="entry name" value="BZIP"/>
    <property type="match status" value="1"/>
</dbReference>
<accession>A0AAW1QUH6</accession>
<gene>
    <name evidence="10" type="ORF">WJX81_005269</name>
</gene>
<evidence type="ECO:0000256" key="4">
    <source>
        <dbReference type="ARBA" id="ARBA00023125"/>
    </source>
</evidence>
<keyword evidence="8" id="KW-0472">Membrane</keyword>
<protein>
    <recommendedName>
        <fullName evidence="9">BZIP domain-containing protein</fullName>
    </recommendedName>
</protein>
<dbReference type="AlphaFoldDB" id="A0AAW1QUH6"/>